<accession>A0A5J5FZ12</accession>
<dbReference type="AlphaFoldDB" id="A0A5J5FZ12"/>
<reference evidence="1 2" key="1">
    <citation type="submission" date="2019-09" db="EMBL/GenBank/DDBJ databases">
        <authorList>
            <person name="Li Y."/>
        </authorList>
    </citation>
    <scope>NUCLEOTIDE SEQUENCE [LARGE SCALE GENOMIC DNA]</scope>
    <source>
        <strain evidence="1 2">L3-3HA</strain>
    </source>
</reference>
<dbReference type="RefSeq" id="WP_150435601.1">
    <property type="nucleotide sequence ID" value="NZ_VYKJ01000006.1"/>
</dbReference>
<proteinExistence type="predicted"/>
<evidence type="ECO:0000313" key="1">
    <source>
        <dbReference type="EMBL" id="KAA8999458.1"/>
    </source>
</evidence>
<evidence type="ECO:0000313" key="2">
    <source>
        <dbReference type="Proteomes" id="UP000335415"/>
    </source>
</evidence>
<dbReference type="Proteomes" id="UP000335415">
    <property type="component" value="Unassembled WGS sequence"/>
</dbReference>
<gene>
    <name evidence="1" type="ORF">FJU30_14095</name>
</gene>
<sequence length="75" mass="8492">MNQTELSALLQQSGFPHDSYSIGKDKDESLCLINDGLGWVMFYSERGRRSHPEYFQTEEAACAAFLASLKHMLGY</sequence>
<dbReference type="OrthoDB" id="1447491at2"/>
<dbReference type="EMBL" id="VYKJ01000006">
    <property type="protein sequence ID" value="KAA8999458.1"/>
    <property type="molecule type" value="Genomic_DNA"/>
</dbReference>
<keyword evidence="2" id="KW-1185">Reference proteome</keyword>
<comment type="caution">
    <text evidence="1">The sequence shown here is derived from an EMBL/GenBank/DDBJ whole genome shotgun (WGS) entry which is preliminary data.</text>
</comment>
<organism evidence="1 2">
    <name type="scientific">Affinibrenneria salicis</name>
    <dbReference type="NCBI Taxonomy" id="2590031"/>
    <lineage>
        <taxon>Bacteria</taxon>
        <taxon>Pseudomonadati</taxon>
        <taxon>Pseudomonadota</taxon>
        <taxon>Gammaproteobacteria</taxon>
        <taxon>Enterobacterales</taxon>
        <taxon>Pectobacteriaceae</taxon>
        <taxon>Affinibrenneria</taxon>
    </lineage>
</organism>
<protein>
    <submittedName>
        <fullName evidence="1">Uncharacterized protein</fullName>
    </submittedName>
</protein>
<name>A0A5J5FZ12_9GAMM</name>